<keyword evidence="2" id="KW-0238">DNA-binding</keyword>
<gene>
    <name evidence="6" type="ORF">FCM35_KLT18699</name>
</gene>
<dbReference type="GO" id="GO:0006355">
    <property type="term" value="P:regulation of DNA-templated transcription"/>
    <property type="evidence" value="ECO:0007669"/>
    <property type="project" value="InterPro"/>
</dbReference>
<feature type="domain" description="NAC" evidence="5">
    <location>
        <begin position="16"/>
        <end position="149"/>
    </location>
</feature>
<dbReference type="OrthoDB" id="592803at2759"/>
<evidence type="ECO:0000313" key="7">
    <source>
        <dbReference type="Proteomes" id="UP000623129"/>
    </source>
</evidence>
<evidence type="ECO:0000256" key="2">
    <source>
        <dbReference type="ARBA" id="ARBA00023125"/>
    </source>
</evidence>
<keyword evidence="7" id="KW-1185">Reference proteome</keyword>
<dbReference type="SUPFAM" id="SSF101941">
    <property type="entry name" value="NAC domain"/>
    <property type="match status" value="1"/>
</dbReference>
<keyword evidence="1" id="KW-0805">Transcription regulation</keyword>
<dbReference type="InterPro" id="IPR003441">
    <property type="entry name" value="NAC-dom"/>
</dbReference>
<organism evidence="6 7">
    <name type="scientific">Carex littledalei</name>
    <dbReference type="NCBI Taxonomy" id="544730"/>
    <lineage>
        <taxon>Eukaryota</taxon>
        <taxon>Viridiplantae</taxon>
        <taxon>Streptophyta</taxon>
        <taxon>Embryophyta</taxon>
        <taxon>Tracheophyta</taxon>
        <taxon>Spermatophyta</taxon>
        <taxon>Magnoliopsida</taxon>
        <taxon>Liliopsida</taxon>
        <taxon>Poales</taxon>
        <taxon>Cyperaceae</taxon>
        <taxon>Cyperoideae</taxon>
        <taxon>Cariceae</taxon>
        <taxon>Carex</taxon>
        <taxon>Carex subgen. Euthyceras</taxon>
    </lineage>
</organism>
<dbReference type="PROSITE" id="PS51005">
    <property type="entry name" value="NAC"/>
    <property type="match status" value="1"/>
</dbReference>
<name>A0A833VFS9_9POAL</name>
<evidence type="ECO:0000313" key="6">
    <source>
        <dbReference type="EMBL" id="KAF3338112.1"/>
    </source>
</evidence>
<keyword evidence="3" id="KW-0804">Transcription</keyword>
<comment type="caution">
    <text evidence="6">The sequence shown here is derived from an EMBL/GenBank/DDBJ whole genome shotgun (WGS) entry which is preliminary data.</text>
</comment>
<keyword evidence="4" id="KW-0539">Nucleus</keyword>
<dbReference type="PANTHER" id="PTHR31719:SF130">
    <property type="entry name" value="NAC DOMAIN-CONTAINING PROTEIN 18"/>
    <property type="match status" value="1"/>
</dbReference>
<dbReference type="Pfam" id="PF02365">
    <property type="entry name" value="NAM"/>
    <property type="match status" value="1"/>
</dbReference>
<protein>
    <submittedName>
        <fullName evidence="6">NAC domain-containing protein 41</fullName>
    </submittedName>
</protein>
<dbReference type="PANTHER" id="PTHR31719">
    <property type="entry name" value="NAC TRANSCRIPTION FACTOR 56"/>
    <property type="match status" value="1"/>
</dbReference>
<dbReference type="GO" id="GO:0003677">
    <property type="term" value="F:DNA binding"/>
    <property type="evidence" value="ECO:0007669"/>
    <property type="project" value="UniProtKB-KW"/>
</dbReference>
<dbReference type="AlphaFoldDB" id="A0A833VFS9"/>
<dbReference type="Gene3D" id="2.170.150.80">
    <property type="entry name" value="NAC domain"/>
    <property type="match status" value="1"/>
</dbReference>
<evidence type="ECO:0000259" key="5">
    <source>
        <dbReference type="PROSITE" id="PS51005"/>
    </source>
</evidence>
<reference evidence="6" key="1">
    <citation type="submission" date="2020-01" db="EMBL/GenBank/DDBJ databases">
        <title>Genome sequence of Kobresia littledalei, the first chromosome-level genome in the family Cyperaceae.</title>
        <authorList>
            <person name="Qu G."/>
        </authorList>
    </citation>
    <scope>NUCLEOTIDE SEQUENCE</scope>
    <source>
        <strain evidence="6">C.B.Clarke</strain>
        <tissue evidence="6">Leaf</tissue>
    </source>
</reference>
<proteinExistence type="predicted"/>
<dbReference type="Proteomes" id="UP000623129">
    <property type="component" value="Unassembled WGS sequence"/>
</dbReference>
<sequence length="149" mass="17491">MVAIPYLIMAGRHFPLPTGFRFVPSDEEIVLLYLSKKVQSLPMLPLPESSVMPEIQIAQFDPWNLPGDDHEDVKFFYTREEPEMMQRGMRMKRVCVAGLWRERGEEPILSPYARDVIAMKRTYTFERTGGQRTANRPRATWTMHEYRLV</sequence>
<evidence type="ECO:0000256" key="3">
    <source>
        <dbReference type="ARBA" id="ARBA00023163"/>
    </source>
</evidence>
<evidence type="ECO:0000256" key="1">
    <source>
        <dbReference type="ARBA" id="ARBA00023015"/>
    </source>
</evidence>
<evidence type="ECO:0000256" key="4">
    <source>
        <dbReference type="ARBA" id="ARBA00023242"/>
    </source>
</evidence>
<dbReference type="InterPro" id="IPR036093">
    <property type="entry name" value="NAC_dom_sf"/>
</dbReference>
<dbReference type="EMBL" id="SWLB01000006">
    <property type="protein sequence ID" value="KAF3338112.1"/>
    <property type="molecule type" value="Genomic_DNA"/>
</dbReference>
<accession>A0A833VFS9</accession>